<evidence type="ECO:0000313" key="3">
    <source>
        <dbReference type="Proteomes" id="UP000018769"/>
    </source>
</evidence>
<dbReference type="KEGG" id="dpb:BABL1_gene_380"/>
<keyword evidence="3" id="KW-1185">Reference proteome</keyword>
<dbReference type="Proteomes" id="UP000018769">
    <property type="component" value="Chromosome I"/>
</dbReference>
<protein>
    <submittedName>
        <fullName evidence="2">Beta-propeller domain containing protein</fullName>
    </submittedName>
</protein>
<dbReference type="STRING" id="673862.BABL1_gene_380"/>
<dbReference type="EMBL" id="HG793133">
    <property type="protein sequence ID" value="CDK30635.1"/>
    <property type="molecule type" value="Genomic_DNA"/>
</dbReference>
<name>V6DGE0_9BACT</name>
<evidence type="ECO:0000313" key="2">
    <source>
        <dbReference type="EMBL" id="CDK30635.1"/>
    </source>
</evidence>
<dbReference type="HOGENOM" id="CLU_510649_0_0_7"/>
<dbReference type="RefSeq" id="WP_023792081.1">
    <property type="nucleotide sequence ID" value="NC_023003.1"/>
</dbReference>
<dbReference type="AlphaFoldDB" id="V6DGE0"/>
<gene>
    <name evidence="2" type="ORF">BABL1_gene_380</name>
</gene>
<sequence>MKKFAKIAGVIASFMVPLQANVRGQTFSHTFFTARPNFQKGSPERQSFFRNDLMETCCTGWRGAFQIVVYGGKTTKRGSEKLTRYFLPSECNDCCLNFQEYKEAFEDSLTPGSTNYGSSADYNPLKNVEARNFNIVTNNGVSTNLDNGSFASRVCFSAHQSKLGIGLDYKQQLTLKKDGTTGFWFEAAMPVERVRNTIHLRETITNNGGGAYNGELGLNNLPHVNSVRAAFMQQDLLPRRERWGLSDVELFIGYNTYVTEWASTTSYLGIALPAGNHVLGRHLFEAMVGSNRSLGLLFGNETNFNIYRRNCWEIDWILEWNGRYLLESHQVRAFDLIGKPWSRFLETYNGTVEANSAFANANFSSGTFGYNSLRHCIKVDPAFQGILNQAFQFNKTSGCWNFISELGYNLFMRQAEHIHLPECNPVRGVYLKGINGAGTATTARTIKANYKDSVVQFDDPNYTRLQLSACDLDLESASHPAVLSNTIYASVGIRRNKTCPAFFALGTSYEFQTGEINTALERWLVWTKIGITF</sequence>
<evidence type="ECO:0000256" key="1">
    <source>
        <dbReference type="SAM" id="SignalP"/>
    </source>
</evidence>
<accession>V6DGE0</accession>
<feature type="chain" id="PRO_5004744527" evidence="1">
    <location>
        <begin position="21"/>
        <end position="533"/>
    </location>
</feature>
<organism evidence="2 3">
    <name type="scientific">Candidatus Babela massiliensis</name>
    <dbReference type="NCBI Taxonomy" id="673862"/>
    <lineage>
        <taxon>Bacteria</taxon>
        <taxon>Candidatus Babelota</taxon>
        <taxon>Candidatus Babeliae</taxon>
        <taxon>Candidatus Babeliales</taxon>
        <taxon>Candidatus Babeliaceae</taxon>
        <taxon>Candidatus Babela</taxon>
    </lineage>
</organism>
<reference evidence="2 3" key="1">
    <citation type="journal article" date="2015" name="Biol. Direct">
        <title>Babela massiliensis, a representative of a widespread bacterial phylum with unusual adaptations to parasitism in amoebae.</title>
        <authorList>
            <person name="Pagnier I."/>
            <person name="Yutin N."/>
            <person name="Croce O."/>
            <person name="Makarova K.S."/>
            <person name="Wolf Y.I."/>
            <person name="Benamar S."/>
            <person name="Raoult D."/>
            <person name="Koonin E.V."/>
            <person name="La Scola B."/>
        </authorList>
    </citation>
    <scope>NUCLEOTIDE SEQUENCE [LARGE SCALE GENOMIC DNA]</scope>
    <source>
        <strain evidence="3">BABL1</strain>
    </source>
</reference>
<dbReference type="eggNOG" id="ENOG5033WF8">
    <property type="taxonomic scope" value="Bacteria"/>
</dbReference>
<proteinExistence type="predicted"/>
<feature type="signal peptide" evidence="1">
    <location>
        <begin position="1"/>
        <end position="20"/>
    </location>
</feature>
<keyword evidence="1" id="KW-0732">Signal</keyword>